<organism evidence="7 8">
    <name type="scientific">candidate division WOR-1 bacterium RIFCSPHIGHO2_01_FULL_53_15</name>
    <dbReference type="NCBI Taxonomy" id="1802564"/>
    <lineage>
        <taxon>Bacteria</taxon>
        <taxon>Bacillati</taxon>
        <taxon>Saganbacteria</taxon>
    </lineage>
</organism>
<dbReference type="GO" id="GO:0008955">
    <property type="term" value="F:peptidoglycan glycosyltransferase activity"/>
    <property type="evidence" value="ECO:0007669"/>
    <property type="project" value="UniProtKB-UniRule"/>
</dbReference>
<dbReference type="InterPro" id="IPR001182">
    <property type="entry name" value="FtsW/RodA"/>
</dbReference>
<feature type="transmembrane region" description="Helical" evidence="6">
    <location>
        <begin position="12"/>
        <end position="32"/>
    </location>
</feature>
<comment type="caution">
    <text evidence="7">The sequence shown here is derived from an EMBL/GenBank/DDBJ whole genome shotgun (WGS) entry which is preliminary data.</text>
</comment>
<feature type="transmembrane region" description="Helical" evidence="6">
    <location>
        <begin position="382"/>
        <end position="400"/>
    </location>
</feature>
<evidence type="ECO:0000256" key="4">
    <source>
        <dbReference type="ARBA" id="ARBA00022989"/>
    </source>
</evidence>
<dbReference type="EMBL" id="METM01000029">
    <property type="protein sequence ID" value="OGB89152.1"/>
    <property type="molecule type" value="Genomic_DNA"/>
</dbReference>
<feature type="transmembrane region" description="Helical" evidence="6">
    <location>
        <begin position="316"/>
        <end position="337"/>
    </location>
</feature>
<keyword evidence="3 6" id="KW-0133">Cell shape</keyword>
<dbReference type="GO" id="GO:0071555">
    <property type="term" value="P:cell wall organization"/>
    <property type="evidence" value="ECO:0007669"/>
    <property type="project" value="UniProtKB-KW"/>
</dbReference>
<dbReference type="NCBIfam" id="TIGR02210">
    <property type="entry name" value="rodA_shape"/>
    <property type="match status" value="1"/>
</dbReference>
<feature type="transmembrane region" description="Helical" evidence="6">
    <location>
        <begin position="162"/>
        <end position="179"/>
    </location>
</feature>
<dbReference type="NCBIfam" id="NF037961">
    <property type="entry name" value="RodA_shape"/>
    <property type="match status" value="1"/>
</dbReference>
<dbReference type="GO" id="GO:0008360">
    <property type="term" value="P:regulation of cell shape"/>
    <property type="evidence" value="ECO:0007669"/>
    <property type="project" value="UniProtKB-KW"/>
</dbReference>
<dbReference type="HAMAP" id="MF_02079">
    <property type="entry name" value="PGT_RodA"/>
    <property type="match status" value="1"/>
</dbReference>
<comment type="subcellular location">
    <subcellularLocation>
        <location evidence="6">Cell membrane</location>
        <topology evidence="6">Multi-pass membrane protein</topology>
    </subcellularLocation>
    <subcellularLocation>
        <location evidence="1">Membrane</location>
        <topology evidence="1">Multi-pass membrane protein</topology>
    </subcellularLocation>
</comment>
<dbReference type="GO" id="GO:0015648">
    <property type="term" value="F:lipid-linked peptidoglycan transporter activity"/>
    <property type="evidence" value="ECO:0007669"/>
    <property type="project" value="TreeGrafter"/>
</dbReference>
<dbReference type="Pfam" id="PF01098">
    <property type="entry name" value="FTSW_RODA_SPOVE"/>
    <property type="match status" value="1"/>
</dbReference>
<evidence type="ECO:0000313" key="8">
    <source>
        <dbReference type="Proteomes" id="UP000178724"/>
    </source>
</evidence>
<keyword evidence="6" id="KW-0573">Peptidoglycan synthesis</keyword>
<comment type="catalytic activity">
    <reaction evidence="6">
        <text>[GlcNAc-(1-&gt;4)-Mur2Ac(oyl-L-Ala-gamma-D-Glu-L-Lys-D-Ala-D-Ala)](n)-di-trans,octa-cis-undecaprenyl diphosphate + beta-D-GlcNAc-(1-&gt;4)-Mur2Ac(oyl-L-Ala-gamma-D-Glu-L-Lys-D-Ala-D-Ala)-di-trans,octa-cis-undecaprenyl diphosphate = [GlcNAc-(1-&gt;4)-Mur2Ac(oyl-L-Ala-gamma-D-Glu-L-Lys-D-Ala-D-Ala)](n+1)-di-trans,octa-cis-undecaprenyl diphosphate + di-trans,octa-cis-undecaprenyl diphosphate + H(+)</text>
        <dbReference type="Rhea" id="RHEA:23708"/>
        <dbReference type="Rhea" id="RHEA-COMP:9602"/>
        <dbReference type="Rhea" id="RHEA-COMP:9603"/>
        <dbReference type="ChEBI" id="CHEBI:15378"/>
        <dbReference type="ChEBI" id="CHEBI:58405"/>
        <dbReference type="ChEBI" id="CHEBI:60033"/>
        <dbReference type="ChEBI" id="CHEBI:78435"/>
        <dbReference type="EC" id="2.4.99.28"/>
    </reaction>
</comment>
<feature type="transmembrane region" description="Helical" evidence="6">
    <location>
        <begin position="185"/>
        <end position="218"/>
    </location>
</feature>
<keyword evidence="6" id="KW-1003">Cell membrane</keyword>
<keyword evidence="4 6" id="KW-1133">Transmembrane helix</keyword>
<sequence length="412" mass="45200">MINFRMLKLSDPWLWFSAGALIVIGFTAIFSATYQLQIKADLDPLIFVKRQFMSLLLALTGLCLFTYFDYKHLKKAALFLYGFTIVLLVAILFTGSSAAGAQRWLQLGPVSFQPSELSKLTLIVALAAFFSERKKIQSFWQAGYLLALVGIPFLLIFKQPDLGTALVFFAILLGLLTAAEASPRLLIFLVTPIISILLRPVVHLWLVYLLAVALVLFLTRARARDWLLILGINVGVGIALPYLWGMLKAYQRQRILAFLNPAADPYGAGYHSLQSIIAVGGGGFFGKGFMHGTQTQLQFIPEQHSDFIFSVMAEEFGFLGAAAVLALFALLIWRALVIASESRDTIGKLLASGIAVMLGFHVFANMGMVIGILPVVGIPLPFMSFGGTSLFVGLASVGILQSISMRRHKIIF</sequence>
<protein>
    <recommendedName>
        <fullName evidence="6">Peptidoglycan glycosyltransferase RodA</fullName>
        <shortName evidence="6">PGT</shortName>
        <ecNumber evidence="6">2.4.99.28</ecNumber>
    </recommendedName>
    <alternativeName>
        <fullName evidence="6">Cell elongation protein RodA</fullName>
    </alternativeName>
    <alternativeName>
        <fullName evidence="6">Cell wall polymerase</fullName>
    </alternativeName>
    <alternativeName>
        <fullName evidence="6">Peptidoglycan polymerase</fullName>
        <shortName evidence="6">PG polymerase</shortName>
    </alternativeName>
</protein>
<evidence type="ECO:0000256" key="6">
    <source>
        <dbReference type="HAMAP-Rule" id="MF_02079"/>
    </source>
</evidence>
<dbReference type="GO" id="GO:0051301">
    <property type="term" value="P:cell division"/>
    <property type="evidence" value="ECO:0007669"/>
    <property type="project" value="InterPro"/>
</dbReference>
<dbReference type="PANTHER" id="PTHR30474:SF1">
    <property type="entry name" value="PEPTIDOGLYCAN GLYCOSYLTRANSFERASE MRDB"/>
    <property type="match status" value="1"/>
</dbReference>
<dbReference type="GO" id="GO:0009252">
    <property type="term" value="P:peptidoglycan biosynthetic process"/>
    <property type="evidence" value="ECO:0007669"/>
    <property type="project" value="UniProtKB-UniRule"/>
</dbReference>
<dbReference type="InterPro" id="IPR011923">
    <property type="entry name" value="RodA/MrdB"/>
</dbReference>
<proteinExistence type="inferred from homology"/>
<reference evidence="7 8" key="1">
    <citation type="journal article" date="2016" name="Nat. Commun.">
        <title>Thousands of microbial genomes shed light on interconnected biogeochemical processes in an aquifer system.</title>
        <authorList>
            <person name="Anantharaman K."/>
            <person name="Brown C.T."/>
            <person name="Hug L.A."/>
            <person name="Sharon I."/>
            <person name="Castelle C.J."/>
            <person name="Probst A.J."/>
            <person name="Thomas B.C."/>
            <person name="Singh A."/>
            <person name="Wilkins M.J."/>
            <person name="Karaoz U."/>
            <person name="Brodie E.L."/>
            <person name="Williams K.H."/>
            <person name="Hubbard S.S."/>
            <person name="Banfield J.F."/>
        </authorList>
    </citation>
    <scope>NUCLEOTIDE SEQUENCE [LARGE SCALE GENOMIC DNA]</scope>
</reference>
<feature type="transmembrane region" description="Helical" evidence="6">
    <location>
        <begin position="52"/>
        <end position="70"/>
    </location>
</feature>
<dbReference type="GO" id="GO:0032153">
    <property type="term" value="C:cell division site"/>
    <property type="evidence" value="ECO:0007669"/>
    <property type="project" value="TreeGrafter"/>
</dbReference>
<dbReference type="PANTHER" id="PTHR30474">
    <property type="entry name" value="CELL CYCLE PROTEIN"/>
    <property type="match status" value="1"/>
</dbReference>
<name>A0A1F4Q1L5_UNCSA</name>
<feature type="transmembrane region" description="Helical" evidence="6">
    <location>
        <begin position="77"/>
        <end position="99"/>
    </location>
</feature>
<evidence type="ECO:0000256" key="5">
    <source>
        <dbReference type="ARBA" id="ARBA00023136"/>
    </source>
</evidence>
<dbReference type="Proteomes" id="UP000178724">
    <property type="component" value="Unassembled WGS sequence"/>
</dbReference>
<accession>A0A1F4Q1L5</accession>
<keyword evidence="6" id="KW-0808">Transferase</keyword>
<evidence type="ECO:0000256" key="2">
    <source>
        <dbReference type="ARBA" id="ARBA00022692"/>
    </source>
</evidence>
<gene>
    <name evidence="6" type="primary">rodA</name>
    <name evidence="7" type="ORF">A2625_02395</name>
</gene>
<dbReference type="AlphaFoldDB" id="A0A1F4Q1L5"/>
<dbReference type="UniPathway" id="UPA00219"/>
<evidence type="ECO:0000256" key="3">
    <source>
        <dbReference type="ARBA" id="ARBA00022960"/>
    </source>
</evidence>
<keyword evidence="2 6" id="KW-0812">Transmembrane</keyword>
<comment type="function">
    <text evidence="6">Peptidoglycan polymerase that is essential for cell wall elongation.</text>
</comment>
<dbReference type="GO" id="GO:0005886">
    <property type="term" value="C:plasma membrane"/>
    <property type="evidence" value="ECO:0007669"/>
    <property type="project" value="UniProtKB-SubCell"/>
</dbReference>
<comment type="pathway">
    <text evidence="6">Cell wall biogenesis; peptidoglycan biosynthesis.</text>
</comment>
<comment type="similarity">
    <text evidence="6">Belongs to the SEDS family. MrdB/RodA subfamily.</text>
</comment>
<keyword evidence="6" id="KW-0328">Glycosyltransferase</keyword>
<evidence type="ECO:0000256" key="1">
    <source>
        <dbReference type="ARBA" id="ARBA00004141"/>
    </source>
</evidence>
<feature type="transmembrane region" description="Helical" evidence="6">
    <location>
        <begin position="225"/>
        <end position="244"/>
    </location>
</feature>
<feature type="transmembrane region" description="Helical" evidence="6">
    <location>
        <begin position="139"/>
        <end position="157"/>
    </location>
</feature>
<keyword evidence="5 6" id="KW-0472">Membrane</keyword>
<feature type="transmembrane region" description="Helical" evidence="6">
    <location>
        <begin position="349"/>
        <end position="376"/>
    </location>
</feature>
<dbReference type="EC" id="2.4.99.28" evidence="6"/>
<keyword evidence="6" id="KW-0961">Cell wall biogenesis/degradation</keyword>
<evidence type="ECO:0000313" key="7">
    <source>
        <dbReference type="EMBL" id="OGB89152.1"/>
    </source>
</evidence>